<evidence type="ECO:0000256" key="3">
    <source>
        <dbReference type="ARBA" id="ARBA00022989"/>
    </source>
</evidence>
<keyword evidence="2 5" id="KW-0812">Transmembrane</keyword>
<comment type="caution">
    <text evidence="7">The sequence shown here is derived from an EMBL/GenBank/DDBJ whole genome shotgun (WGS) entry which is preliminary data.</text>
</comment>
<feature type="transmembrane region" description="Helical" evidence="5">
    <location>
        <begin position="40"/>
        <end position="59"/>
    </location>
</feature>
<keyword evidence="3 5" id="KW-1133">Transmembrane helix</keyword>
<accession>A0ABT5YIQ7</accession>
<feature type="domain" description="HemY N-terminal" evidence="6">
    <location>
        <begin position="26"/>
        <end position="132"/>
    </location>
</feature>
<organism evidence="7 8">
    <name type="scientific">Aquibaculum arenosum</name>
    <dbReference type="NCBI Taxonomy" id="3032591"/>
    <lineage>
        <taxon>Bacteria</taxon>
        <taxon>Pseudomonadati</taxon>
        <taxon>Pseudomonadota</taxon>
        <taxon>Alphaproteobacteria</taxon>
        <taxon>Rhodospirillales</taxon>
        <taxon>Rhodovibrionaceae</taxon>
        <taxon>Aquibaculum</taxon>
    </lineage>
</organism>
<dbReference type="InterPro" id="IPR011990">
    <property type="entry name" value="TPR-like_helical_dom_sf"/>
</dbReference>
<dbReference type="SUPFAM" id="SSF48452">
    <property type="entry name" value="TPR-like"/>
    <property type="match status" value="2"/>
</dbReference>
<dbReference type="EMBL" id="JARHUD010000001">
    <property type="protein sequence ID" value="MDF2094675.1"/>
    <property type="molecule type" value="Genomic_DNA"/>
</dbReference>
<evidence type="ECO:0000256" key="2">
    <source>
        <dbReference type="ARBA" id="ARBA00022692"/>
    </source>
</evidence>
<evidence type="ECO:0000256" key="5">
    <source>
        <dbReference type="SAM" id="Phobius"/>
    </source>
</evidence>
<dbReference type="InterPro" id="IPR010817">
    <property type="entry name" value="HemY_N"/>
</dbReference>
<evidence type="ECO:0000256" key="4">
    <source>
        <dbReference type="ARBA" id="ARBA00023136"/>
    </source>
</evidence>
<dbReference type="Gene3D" id="1.25.40.10">
    <property type="entry name" value="Tetratricopeptide repeat domain"/>
    <property type="match status" value="2"/>
</dbReference>
<name>A0ABT5YIQ7_9PROT</name>
<protein>
    <submittedName>
        <fullName evidence="7">Heme biosynthesis HemY N-terminal domain-containing protein</fullName>
    </submittedName>
</protein>
<evidence type="ECO:0000313" key="7">
    <source>
        <dbReference type="EMBL" id="MDF2094675.1"/>
    </source>
</evidence>
<comment type="subcellular location">
    <subcellularLocation>
        <location evidence="1">Membrane</location>
    </subcellularLocation>
</comment>
<reference evidence="7 8" key="1">
    <citation type="submission" date="2023-03" db="EMBL/GenBank/DDBJ databases">
        <title>Fodinicurvata sp. CAU 1616 isolated from sea sendiment.</title>
        <authorList>
            <person name="Kim W."/>
        </authorList>
    </citation>
    <scope>NUCLEOTIDE SEQUENCE [LARGE SCALE GENOMIC DNA]</scope>
    <source>
        <strain evidence="7 8">CAU 1616</strain>
    </source>
</reference>
<dbReference type="RefSeq" id="WP_275819359.1">
    <property type="nucleotide sequence ID" value="NZ_JARHUD010000001.1"/>
</dbReference>
<dbReference type="Proteomes" id="UP001215503">
    <property type="component" value="Unassembled WGS sequence"/>
</dbReference>
<keyword evidence="4 5" id="KW-0472">Membrane</keyword>
<evidence type="ECO:0000313" key="8">
    <source>
        <dbReference type="Proteomes" id="UP001215503"/>
    </source>
</evidence>
<gene>
    <name evidence="7" type="ORF">P2G67_01640</name>
</gene>
<evidence type="ECO:0000256" key="1">
    <source>
        <dbReference type="ARBA" id="ARBA00004370"/>
    </source>
</evidence>
<proteinExistence type="predicted"/>
<dbReference type="Pfam" id="PF07219">
    <property type="entry name" value="HemY_N"/>
    <property type="match status" value="1"/>
</dbReference>
<keyword evidence="8" id="KW-1185">Reference proteome</keyword>
<sequence length="460" mass="50653">MWRGIFFFIKLAILVAIAVWLANNPGQVAFEWLGYRIDTSMALLVLALAVLAVVVILLYRLFRGIFGAPGGVRRGFGRRRQRRGQEALTQGLVAVHVGDTKGAERWSRKAADLLEPQPVLKLLQAQTAQLSGDESTARKHYTEMLQAEETRVLGLRGLTMLALREGNEAEAREHLDRARALQPDAPWVLGNLFELSEKSGDLPTAEAVMLESERQGVLPKPEAQRKRAVVIYERAEAALVEGDKETAESKARAAAKLEPSLVAATLLQVRLLAERGRKRKAEKLLEEAWQRAPHPDLADAWLELNGDVAPLDLAKRAAAFVQGRSEERESRILLARVDLRAELWGEARRHLTALSAESPPEQRVCRLMAEIEEGEHDEAAGKEWLRRATVAVPDPAWLCETCGAISPSWTPHCGACGSLDSLRWRTPPHLAPSVPAVVEAVEAETVDLDEEESSPSPAAA</sequence>
<evidence type="ECO:0000259" key="6">
    <source>
        <dbReference type="Pfam" id="PF07219"/>
    </source>
</evidence>